<evidence type="ECO:0000313" key="2">
    <source>
        <dbReference type="Proteomes" id="UP000053825"/>
    </source>
</evidence>
<protein>
    <submittedName>
        <fullName evidence="1">Uncharacterized protein</fullName>
    </submittedName>
</protein>
<accession>A0A0L7R7P7</accession>
<dbReference type="AlphaFoldDB" id="A0A0L7R7P7"/>
<dbReference type="Proteomes" id="UP000053825">
    <property type="component" value="Unassembled WGS sequence"/>
</dbReference>
<name>A0A0L7R7P7_9HYME</name>
<feature type="non-terminal residue" evidence="1">
    <location>
        <position position="1"/>
    </location>
</feature>
<keyword evidence="2" id="KW-1185">Reference proteome</keyword>
<gene>
    <name evidence="1" type="ORF">WH47_12606</name>
</gene>
<sequence length="60" mass="6914">DNARVTYSRCNETYGDRARMESSPHLPHFPYVAPSDSHAFRSLQHSSRGMHFQNVVSIHK</sequence>
<organism evidence="1 2">
    <name type="scientific">Habropoda laboriosa</name>
    <dbReference type="NCBI Taxonomy" id="597456"/>
    <lineage>
        <taxon>Eukaryota</taxon>
        <taxon>Metazoa</taxon>
        <taxon>Ecdysozoa</taxon>
        <taxon>Arthropoda</taxon>
        <taxon>Hexapoda</taxon>
        <taxon>Insecta</taxon>
        <taxon>Pterygota</taxon>
        <taxon>Neoptera</taxon>
        <taxon>Endopterygota</taxon>
        <taxon>Hymenoptera</taxon>
        <taxon>Apocrita</taxon>
        <taxon>Aculeata</taxon>
        <taxon>Apoidea</taxon>
        <taxon>Anthophila</taxon>
        <taxon>Apidae</taxon>
        <taxon>Habropoda</taxon>
    </lineage>
</organism>
<reference evidence="1 2" key="1">
    <citation type="submission" date="2015-07" db="EMBL/GenBank/DDBJ databases">
        <title>The genome of Habropoda laboriosa.</title>
        <authorList>
            <person name="Pan H."/>
            <person name="Kapheim K."/>
        </authorList>
    </citation>
    <scope>NUCLEOTIDE SEQUENCE [LARGE SCALE GENOMIC DNA]</scope>
    <source>
        <strain evidence="1">0110345459</strain>
    </source>
</reference>
<dbReference type="EMBL" id="KQ414639">
    <property type="protein sequence ID" value="KOC66801.1"/>
    <property type="molecule type" value="Genomic_DNA"/>
</dbReference>
<proteinExistence type="predicted"/>
<evidence type="ECO:0000313" key="1">
    <source>
        <dbReference type="EMBL" id="KOC66801.1"/>
    </source>
</evidence>